<feature type="transmembrane region" description="Helical" evidence="6">
    <location>
        <begin position="83"/>
        <end position="105"/>
    </location>
</feature>
<dbReference type="OrthoDB" id="10262656at2759"/>
<keyword evidence="4 6" id="KW-1133">Transmembrane helix</keyword>
<comment type="caution">
    <text evidence="8">The sequence shown here is derived from an EMBL/GenBank/DDBJ whole genome shotgun (WGS) entry which is preliminary data.</text>
</comment>
<dbReference type="InterPro" id="IPR020846">
    <property type="entry name" value="MFS_dom"/>
</dbReference>
<evidence type="ECO:0000256" key="2">
    <source>
        <dbReference type="ARBA" id="ARBA00022448"/>
    </source>
</evidence>
<evidence type="ECO:0000259" key="7">
    <source>
        <dbReference type="PROSITE" id="PS50850"/>
    </source>
</evidence>
<dbReference type="Pfam" id="PF07690">
    <property type="entry name" value="MFS_1"/>
    <property type="match status" value="1"/>
</dbReference>
<evidence type="ECO:0000256" key="4">
    <source>
        <dbReference type="ARBA" id="ARBA00022989"/>
    </source>
</evidence>
<evidence type="ECO:0000256" key="6">
    <source>
        <dbReference type="SAM" id="Phobius"/>
    </source>
</evidence>
<sequence>MAVAEHKGTARYRELLCVYLAIVADAVTSNVVAPYAQEWVLHTFQMDNIGLYSGILVGSMAFARALSSPFFGWLSYSIGRRLLMAGGLLAAGSLTLGGGLCQRFWLTFTFRFLAGLLNPTETVATAAIGDLATGQERKVAFRYSKAASPVVLGLVANAAQEVRLPVLTFLFLTCGYSVGFLALRGVPRAVLEGEV</sequence>
<dbReference type="InterPro" id="IPR036259">
    <property type="entry name" value="MFS_trans_sf"/>
</dbReference>
<dbReference type="PROSITE" id="PS50850">
    <property type="entry name" value="MFS"/>
    <property type="match status" value="1"/>
</dbReference>
<dbReference type="SUPFAM" id="SSF103473">
    <property type="entry name" value="MFS general substrate transporter"/>
    <property type="match status" value="1"/>
</dbReference>
<dbReference type="PANTHER" id="PTHR23504">
    <property type="entry name" value="MAJOR FACILITATOR SUPERFAMILY DOMAIN-CONTAINING PROTEIN 10"/>
    <property type="match status" value="1"/>
</dbReference>
<dbReference type="GO" id="GO:0016020">
    <property type="term" value="C:membrane"/>
    <property type="evidence" value="ECO:0007669"/>
    <property type="project" value="UniProtKB-SubCell"/>
</dbReference>
<protein>
    <recommendedName>
        <fullName evidence="7">Major facilitator superfamily (MFS) profile domain-containing protein</fullName>
    </recommendedName>
</protein>
<evidence type="ECO:0000313" key="9">
    <source>
        <dbReference type="Proteomes" id="UP000355283"/>
    </source>
</evidence>
<reference evidence="8 9" key="1">
    <citation type="submission" date="2019-01" db="EMBL/GenBank/DDBJ databases">
        <title>Nuclear Genome Assembly of the Microalgal Biofuel strain Nannochloropsis salina CCMP1776.</title>
        <authorList>
            <person name="Hovde B."/>
        </authorList>
    </citation>
    <scope>NUCLEOTIDE SEQUENCE [LARGE SCALE GENOMIC DNA]</scope>
    <source>
        <strain evidence="8 9">CCMP1776</strain>
    </source>
</reference>
<dbReference type="InterPro" id="IPR011701">
    <property type="entry name" value="MFS"/>
</dbReference>
<feature type="domain" description="Major facilitator superfamily (MFS) profile" evidence="7">
    <location>
        <begin position="14"/>
        <end position="195"/>
    </location>
</feature>
<feature type="transmembrane region" description="Helical" evidence="6">
    <location>
        <begin position="164"/>
        <end position="183"/>
    </location>
</feature>
<keyword evidence="2" id="KW-0813">Transport</keyword>
<dbReference type="Proteomes" id="UP000355283">
    <property type="component" value="Unassembled WGS sequence"/>
</dbReference>
<evidence type="ECO:0000256" key="1">
    <source>
        <dbReference type="ARBA" id="ARBA00004141"/>
    </source>
</evidence>
<dbReference type="AlphaFoldDB" id="A0A4D9D2D2"/>
<evidence type="ECO:0000313" key="8">
    <source>
        <dbReference type="EMBL" id="TFJ82759.1"/>
    </source>
</evidence>
<organism evidence="8 9">
    <name type="scientific">Nannochloropsis salina CCMP1776</name>
    <dbReference type="NCBI Taxonomy" id="1027361"/>
    <lineage>
        <taxon>Eukaryota</taxon>
        <taxon>Sar</taxon>
        <taxon>Stramenopiles</taxon>
        <taxon>Ochrophyta</taxon>
        <taxon>Eustigmatophyceae</taxon>
        <taxon>Eustigmatales</taxon>
        <taxon>Monodopsidaceae</taxon>
        <taxon>Microchloropsis</taxon>
        <taxon>Microchloropsis salina</taxon>
    </lineage>
</organism>
<keyword evidence="9" id="KW-1185">Reference proteome</keyword>
<name>A0A4D9D2D2_9STRA</name>
<feature type="transmembrane region" description="Helical" evidence="6">
    <location>
        <begin position="49"/>
        <end position="71"/>
    </location>
</feature>
<evidence type="ECO:0000256" key="5">
    <source>
        <dbReference type="ARBA" id="ARBA00023136"/>
    </source>
</evidence>
<keyword evidence="5 6" id="KW-0472">Membrane</keyword>
<gene>
    <name evidence="8" type="ORF">NSK_005952</name>
</gene>
<feature type="transmembrane region" description="Helical" evidence="6">
    <location>
        <begin position="16"/>
        <end position="37"/>
    </location>
</feature>
<evidence type="ECO:0000256" key="3">
    <source>
        <dbReference type="ARBA" id="ARBA00022692"/>
    </source>
</evidence>
<dbReference type="EMBL" id="SDOX01000095">
    <property type="protein sequence ID" value="TFJ82759.1"/>
    <property type="molecule type" value="Genomic_DNA"/>
</dbReference>
<dbReference type="PANTHER" id="PTHR23504:SF15">
    <property type="entry name" value="MAJOR FACILITATOR SUPERFAMILY (MFS) PROFILE DOMAIN-CONTAINING PROTEIN"/>
    <property type="match status" value="1"/>
</dbReference>
<keyword evidence="3 6" id="KW-0812">Transmembrane</keyword>
<comment type="subcellular location">
    <subcellularLocation>
        <location evidence="1">Membrane</location>
        <topology evidence="1">Multi-pass membrane protein</topology>
    </subcellularLocation>
</comment>
<dbReference type="Gene3D" id="1.20.1250.20">
    <property type="entry name" value="MFS general substrate transporter like domains"/>
    <property type="match status" value="1"/>
</dbReference>
<proteinExistence type="predicted"/>
<accession>A0A4D9D2D2</accession>
<dbReference type="GO" id="GO:0022857">
    <property type="term" value="F:transmembrane transporter activity"/>
    <property type="evidence" value="ECO:0007669"/>
    <property type="project" value="InterPro"/>
</dbReference>